<keyword evidence="1" id="KW-1133">Transmembrane helix</keyword>
<evidence type="ECO:0000313" key="4">
    <source>
        <dbReference type="Proteomes" id="UP000192772"/>
    </source>
</evidence>
<organism evidence="3 4">
    <name type="scientific">Mycolicibacterium elephantis</name>
    <dbReference type="NCBI Taxonomy" id="81858"/>
    <lineage>
        <taxon>Bacteria</taxon>
        <taxon>Bacillati</taxon>
        <taxon>Actinomycetota</taxon>
        <taxon>Actinomycetes</taxon>
        <taxon>Mycobacteriales</taxon>
        <taxon>Mycobacteriaceae</taxon>
        <taxon>Mycolicibacterium</taxon>
    </lineage>
</organism>
<dbReference type="OrthoDB" id="4641330at2"/>
<name>A0A0M2ZJK1_9MYCO</name>
<evidence type="ECO:0000256" key="1">
    <source>
        <dbReference type="SAM" id="Phobius"/>
    </source>
</evidence>
<dbReference type="RefSeq" id="WP_046751404.1">
    <property type="nucleotide sequence ID" value="NZ_JBCGVB010000015.1"/>
</dbReference>
<keyword evidence="1" id="KW-0812">Transmembrane</keyword>
<proteinExistence type="predicted"/>
<accession>A0A1A0Q7M0</accession>
<comment type="caution">
    <text evidence="3">The sequence shown here is derived from an EMBL/GenBank/DDBJ whole genome shotgun (WGS) entry which is preliminary data.</text>
</comment>
<dbReference type="STRING" id="81858.BST23_08380"/>
<evidence type="ECO:0000259" key="2">
    <source>
        <dbReference type="Pfam" id="PF05433"/>
    </source>
</evidence>
<sequence length="61" mass="6712">MARRQMNTKQEATWLWMPLIIGLVLGVTVAAMTDQWWWSTVGALAGAAVGAVSAGKLRRKR</sequence>
<evidence type="ECO:0000313" key="3">
    <source>
        <dbReference type="EMBL" id="ORA66932.1"/>
    </source>
</evidence>
<dbReference type="InterPro" id="IPR008816">
    <property type="entry name" value="Gly_zipper_2TM_dom"/>
</dbReference>
<protein>
    <recommendedName>
        <fullName evidence="2">Glycine zipper 2TM domain-containing protein</fullName>
    </recommendedName>
</protein>
<dbReference type="AlphaFoldDB" id="A0A0M2ZJK1"/>
<feature type="transmembrane region" description="Helical" evidence="1">
    <location>
        <begin position="12"/>
        <end position="30"/>
    </location>
</feature>
<keyword evidence="1" id="KW-0472">Membrane</keyword>
<feature type="transmembrane region" description="Helical" evidence="1">
    <location>
        <begin position="36"/>
        <end position="55"/>
    </location>
</feature>
<gene>
    <name evidence="3" type="ORF">BST23_08380</name>
</gene>
<dbReference type="GO" id="GO:0019867">
    <property type="term" value="C:outer membrane"/>
    <property type="evidence" value="ECO:0007669"/>
    <property type="project" value="InterPro"/>
</dbReference>
<dbReference type="Proteomes" id="UP000192772">
    <property type="component" value="Unassembled WGS sequence"/>
</dbReference>
<dbReference type="Pfam" id="PF05433">
    <property type="entry name" value="Rick_17kDa_Anti"/>
    <property type="match status" value="1"/>
</dbReference>
<accession>A0A0M2ZJK1</accession>
<dbReference type="EMBL" id="MVHP01000007">
    <property type="protein sequence ID" value="ORA66932.1"/>
    <property type="molecule type" value="Genomic_DNA"/>
</dbReference>
<feature type="domain" description="Glycine zipper 2TM" evidence="2">
    <location>
        <begin position="20"/>
        <end position="56"/>
    </location>
</feature>
<reference evidence="3 4" key="1">
    <citation type="submission" date="2017-02" db="EMBL/GenBank/DDBJ databases">
        <title>The new phylogeny of genus Mycobacterium.</title>
        <authorList>
            <person name="Tortoli E."/>
            <person name="Trovato A."/>
            <person name="Cirillo D.M."/>
        </authorList>
    </citation>
    <scope>NUCLEOTIDE SEQUENCE [LARGE SCALE GENOMIC DNA]</scope>
    <source>
        <strain evidence="3 4">FI-09383</strain>
    </source>
</reference>